<dbReference type="PROSITE" id="PS51722">
    <property type="entry name" value="G_TR_2"/>
    <property type="match status" value="1"/>
</dbReference>
<dbReference type="PANTHER" id="PTHR43261:SF6">
    <property type="entry name" value="ELONGATION FACTOR G-LIKE PROTEIN"/>
    <property type="match status" value="1"/>
</dbReference>
<dbReference type="Gene3D" id="3.30.70.870">
    <property type="entry name" value="Elongation Factor G (Translational Gtpase), domain 3"/>
    <property type="match status" value="1"/>
</dbReference>
<dbReference type="Pfam" id="PF14492">
    <property type="entry name" value="EFG_III"/>
    <property type="match status" value="1"/>
</dbReference>
<dbReference type="GO" id="GO:0003924">
    <property type="term" value="F:GTPase activity"/>
    <property type="evidence" value="ECO:0007669"/>
    <property type="project" value="InterPro"/>
</dbReference>
<comment type="function">
    <text evidence="6">Catalyzes the GTP-dependent ribosomal translocation step during translation elongation. During this step, the ribosome changes from the pre-translocational (PRE) to the post-translocational (POST) state as the newly formed A-site-bound peptidyl-tRNA and P-site-bound deacylated tRNA move to the P and E sites, respectively. Catalyzes the coordinated movement of the two tRNA molecules, the mRNA and conformational changes in the ribosome.</text>
</comment>
<proteinExistence type="predicted"/>
<dbReference type="GO" id="GO:0005525">
    <property type="term" value="F:GTP binding"/>
    <property type="evidence" value="ECO:0007669"/>
    <property type="project" value="UniProtKB-KW"/>
</dbReference>
<dbReference type="Pfam" id="PF22042">
    <property type="entry name" value="EF-G_D2"/>
    <property type="match status" value="1"/>
</dbReference>
<dbReference type="EMBL" id="CP000555">
    <property type="protein sequence ID" value="ABM96355.1"/>
    <property type="molecule type" value="Genomic_DNA"/>
</dbReference>
<feature type="signal peptide" evidence="8">
    <location>
        <begin position="1"/>
        <end position="21"/>
    </location>
</feature>
<dbReference type="InterPro" id="IPR047872">
    <property type="entry name" value="EFG_IV"/>
</dbReference>
<evidence type="ECO:0000256" key="2">
    <source>
        <dbReference type="ARBA" id="ARBA00022741"/>
    </source>
</evidence>
<dbReference type="SUPFAM" id="SSF52540">
    <property type="entry name" value="P-loop containing nucleoside triphosphate hydrolases"/>
    <property type="match status" value="1"/>
</dbReference>
<accession>A2SLB6</accession>
<keyword evidence="5" id="KW-0342">GTP-binding</keyword>
<feature type="domain" description="Tr-type G" evidence="9">
    <location>
        <begin position="54"/>
        <end position="313"/>
    </location>
</feature>
<dbReference type="CDD" id="cd04088">
    <property type="entry name" value="EFG_mtEFG_II"/>
    <property type="match status" value="1"/>
</dbReference>
<dbReference type="GO" id="GO:0032790">
    <property type="term" value="P:ribosome disassembly"/>
    <property type="evidence" value="ECO:0007669"/>
    <property type="project" value="TreeGrafter"/>
</dbReference>
<evidence type="ECO:0000256" key="6">
    <source>
        <dbReference type="ARBA" id="ARBA00024731"/>
    </source>
</evidence>
<evidence type="ECO:0000256" key="3">
    <source>
        <dbReference type="ARBA" id="ARBA00022768"/>
    </source>
</evidence>
<gene>
    <name evidence="10" type="ordered locus">Mpe_A3402</name>
</gene>
<dbReference type="Gene3D" id="3.30.230.10">
    <property type="match status" value="1"/>
</dbReference>
<dbReference type="AlphaFoldDB" id="A2SLB6"/>
<dbReference type="NCBIfam" id="NF009891">
    <property type="entry name" value="PRK13351.1-1"/>
    <property type="match status" value="1"/>
</dbReference>
<dbReference type="InterPro" id="IPR005517">
    <property type="entry name" value="Transl_elong_EFG/EF2_IV"/>
</dbReference>
<dbReference type="Pfam" id="PF00009">
    <property type="entry name" value="GTP_EFTU"/>
    <property type="match status" value="1"/>
</dbReference>
<dbReference type="NCBIfam" id="NF009381">
    <property type="entry name" value="PRK12740.1-5"/>
    <property type="match status" value="1"/>
</dbReference>
<keyword evidence="2" id="KW-0547">Nucleotide-binding</keyword>
<dbReference type="GO" id="GO:0003746">
    <property type="term" value="F:translation elongation factor activity"/>
    <property type="evidence" value="ECO:0007669"/>
    <property type="project" value="UniProtKB-KW"/>
</dbReference>
<dbReference type="CDD" id="cd04170">
    <property type="entry name" value="EF-G_bact"/>
    <property type="match status" value="1"/>
</dbReference>
<dbReference type="SMART" id="SM00889">
    <property type="entry name" value="EFG_IV"/>
    <property type="match status" value="1"/>
</dbReference>
<dbReference type="Pfam" id="PF03764">
    <property type="entry name" value="EFG_IV"/>
    <property type="match status" value="1"/>
</dbReference>
<dbReference type="InterPro" id="IPR053905">
    <property type="entry name" value="EF-G-like_DII"/>
</dbReference>
<dbReference type="Pfam" id="PF00679">
    <property type="entry name" value="EFG_C"/>
    <property type="match status" value="1"/>
</dbReference>
<feature type="chain" id="PRO_5002646397" description="Elongation factor G" evidence="8">
    <location>
        <begin position="22"/>
        <end position="730"/>
    </location>
</feature>
<dbReference type="CDD" id="cd03713">
    <property type="entry name" value="EFG_mtEFG_C"/>
    <property type="match status" value="1"/>
</dbReference>
<evidence type="ECO:0000256" key="7">
    <source>
        <dbReference type="SAM" id="MobiDB-lite"/>
    </source>
</evidence>
<evidence type="ECO:0000256" key="5">
    <source>
        <dbReference type="ARBA" id="ARBA00023134"/>
    </source>
</evidence>
<dbReference type="Proteomes" id="UP000000366">
    <property type="component" value="Chromosome"/>
</dbReference>
<keyword evidence="8" id="KW-0732">Signal</keyword>
<dbReference type="SUPFAM" id="SSF50447">
    <property type="entry name" value="Translation proteins"/>
    <property type="match status" value="1"/>
</dbReference>
<keyword evidence="3 10" id="KW-0251">Elongation factor</keyword>
<dbReference type="Gene3D" id="3.40.50.300">
    <property type="entry name" value="P-loop containing nucleotide triphosphate hydrolases"/>
    <property type="match status" value="1"/>
</dbReference>
<evidence type="ECO:0000313" key="10">
    <source>
        <dbReference type="EMBL" id="ABM96355.1"/>
    </source>
</evidence>
<dbReference type="Gene3D" id="2.40.30.10">
    <property type="entry name" value="Translation factors"/>
    <property type="match status" value="1"/>
</dbReference>
<evidence type="ECO:0000313" key="11">
    <source>
        <dbReference type="Proteomes" id="UP000000366"/>
    </source>
</evidence>
<dbReference type="Gene3D" id="3.30.70.240">
    <property type="match status" value="1"/>
</dbReference>
<dbReference type="SUPFAM" id="SSF54211">
    <property type="entry name" value="Ribosomal protein S5 domain 2-like"/>
    <property type="match status" value="1"/>
</dbReference>
<dbReference type="STRING" id="420662.Mpe_A3402"/>
<name>A2SLB6_METPP</name>
<keyword evidence="10" id="KW-0378">Hydrolase</keyword>
<dbReference type="InterPro" id="IPR035649">
    <property type="entry name" value="EFG_V"/>
</dbReference>
<sequence>MRRWRSSRKRASVIRPCPACAPAANLLRSGSAPVTPEPDKESTMALPSSAPDIGAIRTLALLGTSATGKTTLIEALLHRAGAIGVPGSVERGSTVSDHDPLERQFQHSLNTSLVHLQHGDTRVHLIDTPGHPDFSGPALAALEAVETAAIVIDATNGVDAGTQRLMETAASRGLCRLIIVNKIDAQDIDLAALVEQLRSVFGKECLPLNLPARGGSEVVDCFFRPEAAAGHEADFSSVAAAHRALVEQVVEIDAVLVERYLEHGDVDPRELHAPLEQALREGHLIPICFVSARHGTGVGELLDILTALMPNPAEGNPPRFLRGEGAQAMPITAQPDPALHVLAHVFKLTVDPYVGKLGIFRIHQGTVTSDSQLYVGDGRKPFKVGHLFLLQGKNLIEVERAGPGELCAVAKVDDIHFDAVLHDAAEDDHIHLAPLDFPVPVHGLSIEPQRHGDEQRVWDTLQKLVAEDPCLRIEQVAATHETVVWGLGELHLRALLMRLRDLHRLEVTTRPPRIAYRETVTAPAAGQHRHKKQTGGAGQFGEVHLRIEPLPRGAGFEFIDAVKGGTIPSNFMPAVEKGVRQAMAEGVIAGYPVLDVRVVVHDGKHHSVDSKEIAFVTAARKAFVAAARAAQPIVLEPVVDVEITAPEAHMGDLTGDLASRRGQVIGSNAARPGQMVVQALLPLSELANYQSRLHALTGGQGRYTLRFSHYQAAPAGVQQALAAAHVGQDM</sequence>
<dbReference type="NCBIfam" id="TIGR00231">
    <property type="entry name" value="small_GTP"/>
    <property type="match status" value="1"/>
</dbReference>
<evidence type="ECO:0000256" key="8">
    <source>
        <dbReference type="SAM" id="SignalP"/>
    </source>
</evidence>
<dbReference type="InterPro" id="IPR000795">
    <property type="entry name" value="T_Tr_GTP-bd_dom"/>
</dbReference>
<dbReference type="HOGENOM" id="CLU_002794_4_1_4"/>
<reference evidence="10 11" key="1">
    <citation type="journal article" date="2007" name="J. Bacteriol.">
        <title>Whole-genome analysis of the methyl tert-butyl ether-degrading beta-proteobacterium Methylibium petroleiphilum PM1.</title>
        <authorList>
            <person name="Kane S.R."/>
            <person name="Chakicherla A.Y."/>
            <person name="Chain P.S.G."/>
            <person name="Schmidt R."/>
            <person name="Shin M.W."/>
            <person name="Legler T.C."/>
            <person name="Scow K.M."/>
            <person name="Larimer F.W."/>
            <person name="Lucas S.M."/>
            <person name="Richardson P.M."/>
            <person name="Hristova K.R."/>
        </authorList>
    </citation>
    <scope>NUCLEOTIDE SEQUENCE [LARGE SCALE GENOMIC DNA]</scope>
    <source>
        <strain evidence="11">ATCC BAA-1232 / LMG 22953 / PM1</strain>
    </source>
</reference>
<keyword evidence="11" id="KW-1185">Reference proteome</keyword>
<keyword evidence="4" id="KW-0648">Protein biosynthesis</keyword>
<dbReference type="GO" id="GO:0097216">
    <property type="term" value="F:guanosine tetraphosphate binding"/>
    <property type="evidence" value="ECO:0007669"/>
    <property type="project" value="UniProtKB-ARBA"/>
</dbReference>
<dbReference type="InterPro" id="IPR035647">
    <property type="entry name" value="EFG_III/V"/>
</dbReference>
<dbReference type="InterPro" id="IPR020568">
    <property type="entry name" value="Ribosomal_Su5_D2-typ_SF"/>
</dbReference>
<dbReference type="FunFam" id="3.30.70.240:FF:000001">
    <property type="entry name" value="Elongation factor G"/>
    <property type="match status" value="1"/>
</dbReference>
<dbReference type="InterPro" id="IPR027417">
    <property type="entry name" value="P-loop_NTPase"/>
</dbReference>
<dbReference type="CDD" id="cd01434">
    <property type="entry name" value="EFG_mtEFG1_IV"/>
    <property type="match status" value="1"/>
</dbReference>
<evidence type="ECO:0000259" key="9">
    <source>
        <dbReference type="PROSITE" id="PS51722"/>
    </source>
</evidence>
<dbReference type="InterPro" id="IPR005225">
    <property type="entry name" value="Small_GTP-bd"/>
</dbReference>
<feature type="region of interest" description="Disordered" evidence="7">
    <location>
        <begin position="28"/>
        <end position="47"/>
    </location>
</feature>
<protein>
    <recommendedName>
        <fullName evidence="1">Elongation factor G</fullName>
    </recommendedName>
</protein>
<dbReference type="InterPro" id="IPR009000">
    <property type="entry name" value="Transl_B-barrel_sf"/>
</dbReference>
<dbReference type="eggNOG" id="COG0480">
    <property type="taxonomic scope" value="Bacteria"/>
</dbReference>
<dbReference type="PANTHER" id="PTHR43261">
    <property type="entry name" value="TRANSLATION ELONGATION FACTOR G-RELATED"/>
    <property type="match status" value="1"/>
</dbReference>
<dbReference type="InterPro" id="IPR041095">
    <property type="entry name" value="EFG_II"/>
</dbReference>
<dbReference type="InterPro" id="IPR000640">
    <property type="entry name" value="EFG_V-like"/>
</dbReference>
<dbReference type="SMART" id="SM00838">
    <property type="entry name" value="EFG_C"/>
    <property type="match status" value="1"/>
</dbReference>
<organism evidence="10 11">
    <name type="scientific">Methylibium petroleiphilum (strain ATCC BAA-1232 / LMG 22953 / PM1)</name>
    <dbReference type="NCBI Taxonomy" id="420662"/>
    <lineage>
        <taxon>Bacteria</taxon>
        <taxon>Pseudomonadati</taxon>
        <taxon>Pseudomonadota</taxon>
        <taxon>Betaproteobacteria</taxon>
        <taxon>Burkholderiales</taxon>
        <taxon>Sphaerotilaceae</taxon>
        <taxon>Methylibium</taxon>
    </lineage>
</organism>
<dbReference type="SUPFAM" id="SSF54980">
    <property type="entry name" value="EF-G C-terminal domain-like"/>
    <property type="match status" value="2"/>
</dbReference>
<dbReference type="InterPro" id="IPR014721">
    <property type="entry name" value="Ribsml_uS5_D2-typ_fold_subgr"/>
</dbReference>
<evidence type="ECO:0000256" key="4">
    <source>
        <dbReference type="ARBA" id="ARBA00022917"/>
    </source>
</evidence>
<dbReference type="FunFam" id="3.30.230.10:FF:000003">
    <property type="entry name" value="Elongation factor G"/>
    <property type="match status" value="1"/>
</dbReference>
<dbReference type="KEGG" id="mpt:Mpe_A3402"/>
<evidence type="ECO:0000256" key="1">
    <source>
        <dbReference type="ARBA" id="ARBA00017872"/>
    </source>
</evidence>